<dbReference type="PaxDb" id="73239-Q7RBB1"/>
<dbReference type="AlphaFoldDB" id="Q7RBB1"/>
<keyword evidence="2" id="KW-1185">Reference proteome</keyword>
<comment type="caution">
    <text evidence="1">The sequence shown here is derived from an EMBL/GenBank/DDBJ whole genome shotgun (WGS) entry which is preliminary data.</text>
</comment>
<proteinExistence type="predicted"/>
<name>Q7RBB1_PLAYO</name>
<reference evidence="1 2" key="1">
    <citation type="journal article" date="2002" name="Nature">
        <title>Genome sequence and comparative analysis of the model rodent malaria parasite Plasmodium yoelii yoelii.</title>
        <authorList>
            <person name="Carlton J.M."/>
            <person name="Angiuoli S.V."/>
            <person name="Suh B.B."/>
            <person name="Kooij T.W."/>
            <person name="Pertea M."/>
            <person name="Silva J.C."/>
            <person name="Ermolaeva M.D."/>
            <person name="Allen J.E."/>
            <person name="Selengut J.D."/>
            <person name="Koo H.L."/>
            <person name="Peterson J.D."/>
            <person name="Pop M."/>
            <person name="Kosack D.S."/>
            <person name="Shumway M.F."/>
            <person name="Bidwell S.L."/>
            <person name="Shallom S.J."/>
            <person name="van Aken S.E."/>
            <person name="Riedmuller S.B."/>
            <person name="Feldblyum T.V."/>
            <person name="Cho J.K."/>
            <person name="Quackenbush J."/>
            <person name="Sedegah M."/>
            <person name="Shoaibi A."/>
            <person name="Cummings L.M."/>
            <person name="Florens L."/>
            <person name="Yates J.R."/>
            <person name="Raine J.D."/>
            <person name="Sinden R.E."/>
            <person name="Harris M.A."/>
            <person name="Cunningham D.A."/>
            <person name="Preiser P.R."/>
            <person name="Bergman L.W."/>
            <person name="Vaidya A.B."/>
            <person name="van Lin L.H."/>
            <person name="Janse C.J."/>
            <person name="Waters A.P."/>
            <person name="Smith H.O."/>
            <person name="White O.R."/>
            <person name="Salzberg S.L."/>
            <person name="Venter J.C."/>
            <person name="Fraser C.M."/>
            <person name="Hoffman S.L."/>
            <person name="Gardner M.J."/>
            <person name="Carucci D.J."/>
        </authorList>
    </citation>
    <scope>NUCLEOTIDE SEQUENCE [LARGE SCALE GENOMIC DNA]</scope>
    <source>
        <strain evidence="1 2">17XNL</strain>
    </source>
</reference>
<dbReference type="InParanoid" id="Q7RBB1"/>
<accession>Q7RBB1</accession>
<organism evidence="1 2">
    <name type="scientific">Plasmodium yoelii yoelii</name>
    <dbReference type="NCBI Taxonomy" id="73239"/>
    <lineage>
        <taxon>Eukaryota</taxon>
        <taxon>Sar</taxon>
        <taxon>Alveolata</taxon>
        <taxon>Apicomplexa</taxon>
        <taxon>Aconoidasida</taxon>
        <taxon>Haemosporida</taxon>
        <taxon>Plasmodiidae</taxon>
        <taxon>Plasmodium</taxon>
        <taxon>Plasmodium (Vinckeia)</taxon>
    </lineage>
</organism>
<gene>
    <name evidence="1" type="ORF">PY06235</name>
</gene>
<sequence>MDMFLWGSSLTRTWVPKHKNYIKIMQK</sequence>
<evidence type="ECO:0000313" key="2">
    <source>
        <dbReference type="Proteomes" id="UP000008553"/>
    </source>
</evidence>
<dbReference type="Proteomes" id="UP000008553">
    <property type="component" value="Unassembled WGS sequence"/>
</dbReference>
<evidence type="ECO:0000313" key="1">
    <source>
        <dbReference type="EMBL" id="EAA18413.1"/>
    </source>
</evidence>
<protein>
    <submittedName>
        <fullName evidence="1">Uncharacterized protein</fullName>
    </submittedName>
</protein>
<dbReference type="EMBL" id="AABL01002084">
    <property type="protein sequence ID" value="EAA18413.1"/>
    <property type="molecule type" value="Genomic_DNA"/>
</dbReference>